<evidence type="ECO:0000313" key="2">
    <source>
        <dbReference type="Proteomes" id="UP000016626"/>
    </source>
</evidence>
<dbReference type="PATRIC" id="fig|888055.3.peg.2179"/>
<accession>U2PVQ1</accession>
<sequence>MIFKGGNFMKKFLEKIGKDELLEYSRLEDKFSVGNYIGSRNDFHIFTSINPYGKYEGYKFLKEEELKRLGRNKWYLELMKEEIRERELKEGKTIILEKDKFFKNLFKYFVENKIRLQIFYDRDWNKSGYLIKNLKEFFKFHFCGEDDKKEEEVIRKYGVKIIRIGKNIVKDIIVKDSEIKENKLIESYDLESILGDIIFQDDNYILICEKDVFFGDSKFIILQMSDIEEINDRVCVIETEDIDLEEFFPNIVKMKIEEILKKCFENKILVHFEHEKSYSEKFGIIERFDNERIILKEIDKMTGIFVSKSEILIKDISFLFVRNCRVLRVVG</sequence>
<dbReference type="EMBL" id="AWVM01000112">
    <property type="protein sequence ID" value="ERK47839.1"/>
    <property type="molecule type" value="Genomic_DNA"/>
</dbReference>
<name>U2PVQ1_LEPWF</name>
<dbReference type="HOGENOM" id="CLU_893582_0_0_0"/>
<organism evidence="1 2">
    <name type="scientific">Leptotrichia wadei (strain F0279)</name>
    <dbReference type="NCBI Taxonomy" id="888055"/>
    <lineage>
        <taxon>Bacteria</taxon>
        <taxon>Fusobacteriati</taxon>
        <taxon>Fusobacteriota</taxon>
        <taxon>Fusobacteriia</taxon>
        <taxon>Fusobacteriales</taxon>
        <taxon>Leptotrichiaceae</taxon>
        <taxon>Leptotrichia</taxon>
    </lineage>
</organism>
<gene>
    <name evidence="1" type="ORF">HMPREF9015_02272</name>
</gene>
<dbReference type="Proteomes" id="UP000016626">
    <property type="component" value="Unassembled WGS sequence"/>
</dbReference>
<protein>
    <submittedName>
        <fullName evidence="1">Uncharacterized protein</fullName>
    </submittedName>
</protein>
<reference evidence="1 2" key="1">
    <citation type="submission" date="2013-06" db="EMBL/GenBank/DDBJ databases">
        <authorList>
            <person name="Weinstock G."/>
            <person name="Sodergren E."/>
            <person name="Lobos E.A."/>
            <person name="Fulton L."/>
            <person name="Fulton R."/>
            <person name="Courtney L."/>
            <person name="Fronick C."/>
            <person name="O'Laughlin M."/>
            <person name="Godfrey J."/>
            <person name="Wilson R.M."/>
            <person name="Miner T."/>
            <person name="Farmer C."/>
            <person name="Delehaunty K."/>
            <person name="Cordes M."/>
            <person name="Minx P."/>
            <person name="Tomlinson C."/>
            <person name="Chen J."/>
            <person name="Wollam A."/>
            <person name="Pepin K.H."/>
            <person name="Bhonagiri V."/>
            <person name="Zhang X."/>
            <person name="Warren W."/>
            <person name="Mitreva M."/>
            <person name="Mardis E.R."/>
            <person name="Wilson R.K."/>
        </authorList>
    </citation>
    <scope>NUCLEOTIDE SEQUENCE [LARGE SCALE GENOMIC DNA]</scope>
    <source>
        <strain evidence="1 2">F0279</strain>
    </source>
</reference>
<evidence type="ECO:0000313" key="1">
    <source>
        <dbReference type="EMBL" id="ERK47839.1"/>
    </source>
</evidence>
<dbReference type="AlphaFoldDB" id="U2PVQ1"/>
<comment type="caution">
    <text evidence="1">The sequence shown here is derived from an EMBL/GenBank/DDBJ whole genome shotgun (WGS) entry which is preliminary data.</text>
</comment>
<proteinExistence type="predicted"/>